<dbReference type="Gene3D" id="1.10.10.10">
    <property type="entry name" value="Winged helix-like DNA-binding domain superfamily/Winged helix DNA-binding domain"/>
    <property type="match status" value="1"/>
</dbReference>
<evidence type="ECO:0000313" key="6">
    <source>
        <dbReference type="EMBL" id="MFC6016400.1"/>
    </source>
</evidence>
<evidence type="ECO:0000259" key="5">
    <source>
        <dbReference type="PROSITE" id="PS50042"/>
    </source>
</evidence>
<dbReference type="Pfam" id="PF13545">
    <property type="entry name" value="HTH_Crp_2"/>
    <property type="match status" value="1"/>
</dbReference>
<gene>
    <name evidence="6" type="ORF">ACFP2T_09330</name>
</gene>
<name>A0ABW1K4Q8_9ACTN</name>
<dbReference type="SUPFAM" id="SSF51206">
    <property type="entry name" value="cAMP-binding domain-like"/>
    <property type="match status" value="1"/>
</dbReference>
<comment type="caution">
    <text evidence="6">The sequence shown here is derived from an EMBL/GenBank/DDBJ whole genome shotgun (WGS) entry which is preliminary data.</text>
</comment>
<evidence type="ECO:0000256" key="2">
    <source>
        <dbReference type="ARBA" id="ARBA00023125"/>
    </source>
</evidence>
<evidence type="ECO:0000256" key="4">
    <source>
        <dbReference type="SAM" id="MobiDB-lite"/>
    </source>
</evidence>
<dbReference type="PROSITE" id="PS50042">
    <property type="entry name" value="CNMP_BINDING_3"/>
    <property type="match status" value="1"/>
</dbReference>
<dbReference type="Gene3D" id="2.60.120.10">
    <property type="entry name" value="Jelly Rolls"/>
    <property type="match status" value="1"/>
</dbReference>
<dbReference type="EMBL" id="JBHSPR010000007">
    <property type="protein sequence ID" value="MFC6016400.1"/>
    <property type="molecule type" value="Genomic_DNA"/>
</dbReference>
<evidence type="ECO:0000256" key="3">
    <source>
        <dbReference type="ARBA" id="ARBA00023163"/>
    </source>
</evidence>
<proteinExistence type="predicted"/>
<dbReference type="InterPro" id="IPR050397">
    <property type="entry name" value="Env_Response_Regulators"/>
</dbReference>
<accession>A0ABW1K4Q8</accession>
<dbReference type="InterPro" id="IPR000595">
    <property type="entry name" value="cNMP-bd_dom"/>
</dbReference>
<dbReference type="InterPro" id="IPR018490">
    <property type="entry name" value="cNMP-bd_dom_sf"/>
</dbReference>
<keyword evidence="3" id="KW-0804">Transcription</keyword>
<dbReference type="Proteomes" id="UP001596203">
    <property type="component" value="Unassembled WGS sequence"/>
</dbReference>
<keyword evidence="7" id="KW-1185">Reference proteome</keyword>
<dbReference type="SMART" id="SM00100">
    <property type="entry name" value="cNMP"/>
    <property type="match status" value="1"/>
</dbReference>
<feature type="region of interest" description="Disordered" evidence="4">
    <location>
        <begin position="220"/>
        <end position="240"/>
    </location>
</feature>
<feature type="compositionally biased region" description="Basic and acidic residues" evidence="4">
    <location>
        <begin position="227"/>
        <end position="240"/>
    </location>
</feature>
<dbReference type="Pfam" id="PF00027">
    <property type="entry name" value="cNMP_binding"/>
    <property type="match status" value="1"/>
</dbReference>
<dbReference type="InterPro" id="IPR036388">
    <property type="entry name" value="WH-like_DNA-bd_sf"/>
</dbReference>
<feature type="domain" description="Cyclic nucleotide-binding" evidence="5">
    <location>
        <begin position="30"/>
        <end position="109"/>
    </location>
</feature>
<dbReference type="InterPro" id="IPR036390">
    <property type="entry name" value="WH_DNA-bd_sf"/>
</dbReference>
<dbReference type="CDD" id="cd00038">
    <property type="entry name" value="CAP_ED"/>
    <property type="match status" value="1"/>
</dbReference>
<protein>
    <submittedName>
        <fullName evidence="6">Crp/Fnr family transcriptional regulator</fullName>
    </submittedName>
</protein>
<organism evidence="6 7">
    <name type="scientific">Plantactinospora solaniradicis</name>
    <dbReference type="NCBI Taxonomy" id="1723736"/>
    <lineage>
        <taxon>Bacteria</taxon>
        <taxon>Bacillati</taxon>
        <taxon>Actinomycetota</taxon>
        <taxon>Actinomycetes</taxon>
        <taxon>Micromonosporales</taxon>
        <taxon>Micromonosporaceae</taxon>
        <taxon>Plantactinospora</taxon>
    </lineage>
</organism>
<keyword evidence="1" id="KW-0805">Transcription regulation</keyword>
<dbReference type="PANTHER" id="PTHR24567:SF26">
    <property type="entry name" value="REGULATORY PROTEIN YEIL"/>
    <property type="match status" value="1"/>
</dbReference>
<dbReference type="InterPro" id="IPR014710">
    <property type="entry name" value="RmlC-like_jellyroll"/>
</dbReference>
<sequence>MAYVNLDSAGTLHTEEEWSSLERIGTVIRYPVGSILVGEGEATDFVLLIRTGHVKVVSGTPRRIVGIRRPGEMVGEMASIRMKPRSASVFALSDVEALFLSADRWRTFLLQHPRAVLAQLYATEERLAEATQKSVESLLGAERKLAKAILELDARGLGAVSEQGTLLRFSQQDLADIAGVSLDSAKQVIRAMKRANAVNTGRQAITIVDRQAISDIADAKTTSLGERVPRPDDRSDAGTP</sequence>
<dbReference type="RefSeq" id="WP_377419721.1">
    <property type="nucleotide sequence ID" value="NZ_JBHSPR010000007.1"/>
</dbReference>
<dbReference type="SUPFAM" id="SSF46785">
    <property type="entry name" value="Winged helix' DNA-binding domain"/>
    <property type="match status" value="1"/>
</dbReference>
<dbReference type="PANTHER" id="PTHR24567">
    <property type="entry name" value="CRP FAMILY TRANSCRIPTIONAL REGULATORY PROTEIN"/>
    <property type="match status" value="1"/>
</dbReference>
<evidence type="ECO:0000256" key="1">
    <source>
        <dbReference type="ARBA" id="ARBA00023015"/>
    </source>
</evidence>
<keyword evidence="2" id="KW-0238">DNA-binding</keyword>
<dbReference type="InterPro" id="IPR012318">
    <property type="entry name" value="HTH_CRP"/>
</dbReference>
<reference evidence="7" key="1">
    <citation type="journal article" date="2019" name="Int. J. Syst. Evol. Microbiol.">
        <title>The Global Catalogue of Microorganisms (GCM) 10K type strain sequencing project: providing services to taxonomists for standard genome sequencing and annotation.</title>
        <authorList>
            <consortium name="The Broad Institute Genomics Platform"/>
            <consortium name="The Broad Institute Genome Sequencing Center for Infectious Disease"/>
            <person name="Wu L."/>
            <person name="Ma J."/>
        </authorList>
    </citation>
    <scope>NUCLEOTIDE SEQUENCE [LARGE SCALE GENOMIC DNA]</scope>
    <source>
        <strain evidence="7">ZS-35-S2</strain>
    </source>
</reference>
<evidence type="ECO:0000313" key="7">
    <source>
        <dbReference type="Proteomes" id="UP001596203"/>
    </source>
</evidence>